<organism evidence="2 3">
    <name type="scientific">Lentzea tibetensis</name>
    <dbReference type="NCBI Taxonomy" id="2591470"/>
    <lineage>
        <taxon>Bacteria</taxon>
        <taxon>Bacillati</taxon>
        <taxon>Actinomycetota</taxon>
        <taxon>Actinomycetes</taxon>
        <taxon>Pseudonocardiales</taxon>
        <taxon>Pseudonocardiaceae</taxon>
        <taxon>Lentzea</taxon>
    </lineage>
</organism>
<dbReference type="AlphaFoldDB" id="A0A563ES35"/>
<feature type="transmembrane region" description="Helical" evidence="1">
    <location>
        <begin position="6"/>
        <end position="32"/>
    </location>
</feature>
<sequence>MLELLSVLALAGSGLVAGVLFAVAISVMPALLAMPPDRYVFTHKLLGRHYDRVMPFIVAGSTLIDVFLAVQAEQPERRALFVVAAVFMAGVAAVSQTKNVPINNRVKALEPDGIPAGWQDPRIAWRNWNLVRMAFAMAGCLATGAAVVA</sequence>
<dbReference type="InterPro" id="IPR013901">
    <property type="entry name" value="Anthrone_oxy"/>
</dbReference>
<feature type="transmembrane region" description="Helical" evidence="1">
    <location>
        <begin position="78"/>
        <end position="95"/>
    </location>
</feature>
<evidence type="ECO:0000313" key="3">
    <source>
        <dbReference type="Proteomes" id="UP000316639"/>
    </source>
</evidence>
<dbReference type="Pfam" id="PF08592">
    <property type="entry name" value="Anthrone_oxy"/>
    <property type="match status" value="1"/>
</dbReference>
<protein>
    <submittedName>
        <fullName evidence="2">DUF1772 domain-containing protein</fullName>
    </submittedName>
</protein>
<accession>A0A563ES35</accession>
<feature type="transmembrane region" description="Helical" evidence="1">
    <location>
        <begin position="130"/>
        <end position="148"/>
    </location>
</feature>
<keyword evidence="1" id="KW-0812">Transmembrane</keyword>
<keyword evidence="1" id="KW-0472">Membrane</keyword>
<dbReference type="EMBL" id="VOBR01000012">
    <property type="protein sequence ID" value="TWP50402.1"/>
    <property type="molecule type" value="Genomic_DNA"/>
</dbReference>
<reference evidence="2 3" key="1">
    <citation type="submission" date="2019-07" db="EMBL/GenBank/DDBJ databases">
        <title>Lentzea xizangensis sp. nov., isolated from Qinghai-Tibetan Plateau Soils.</title>
        <authorList>
            <person name="Huang J."/>
        </authorList>
    </citation>
    <scope>NUCLEOTIDE SEQUENCE [LARGE SCALE GENOMIC DNA]</scope>
    <source>
        <strain evidence="2 3">FXJ1.1311</strain>
    </source>
</reference>
<dbReference type="OrthoDB" id="3854156at2"/>
<evidence type="ECO:0000313" key="2">
    <source>
        <dbReference type="EMBL" id="TWP50402.1"/>
    </source>
</evidence>
<comment type="caution">
    <text evidence="2">The sequence shown here is derived from an EMBL/GenBank/DDBJ whole genome shotgun (WGS) entry which is preliminary data.</text>
</comment>
<feature type="transmembrane region" description="Helical" evidence="1">
    <location>
        <begin position="53"/>
        <end position="72"/>
    </location>
</feature>
<keyword evidence="3" id="KW-1185">Reference proteome</keyword>
<gene>
    <name evidence="2" type="ORF">FKR81_19675</name>
</gene>
<evidence type="ECO:0000256" key="1">
    <source>
        <dbReference type="SAM" id="Phobius"/>
    </source>
</evidence>
<keyword evidence="1" id="KW-1133">Transmembrane helix</keyword>
<proteinExistence type="predicted"/>
<dbReference type="Proteomes" id="UP000316639">
    <property type="component" value="Unassembled WGS sequence"/>
</dbReference>
<name>A0A563ES35_9PSEU</name>